<organism evidence="1 2">
    <name type="scientific">Nocardia abscessus</name>
    <dbReference type="NCBI Taxonomy" id="120957"/>
    <lineage>
        <taxon>Bacteria</taxon>
        <taxon>Bacillati</taxon>
        <taxon>Actinomycetota</taxon>
        <taxon>Actinomycetes</taxon>
        <taxon>Mycobacteriales</taxon>
        <taxon>Nocardiaceae</taxon>
        <taxon>Nocardia</taxon>
    </lineage>
</organism>
<evidence type="ECO:0000313" key="2">
    <source>
        <dbReference type="Proteomes" id="UP000807309"/>
    </source>
</evidence>
<dbReference type="RefSeq" id="WP_195031460.1">
    <property type="nucleotide sequence ID" value="NZ_JADLRE010000002.1"/>
</dbReference>
<evidence type="ECO:0000313" key="1">
    <source>
        <dbReference type="EMBL" id="MBF6224062.1"/>
    </source>
</evidence>
<accession>A0ABS0C105</accession>
<comment type="caution">
    <text evidence="1">The sequence shown here is derived from an EMBL/GenBank/DDBJ whole genome shotgun (WGS) entry which is preliminary data.</text>
</comment>
<keyword evidence="2" id="KW-1185">Reference proteome</keyword>
<dbReference type="EMBL" id="JADLRE010000002">
    <property type="protein sequence ID" value="MBF6224062.1"/>
    <property type="molecule type" value="Genomic_DNA"/>
</dbReference>
<proteinExistence type="predicted"/>
<protein>
    <recommendedName>
        <fullName evidence="3">Lipoprotein</fullName>
    </recommendedName>
</protein>
<sequence>MHTMMRRLGAGTGLLFLVGGIALAGAGPAAAEPTGCYVDRGVTDAAALCHSGEGVSVLEAECFGLLLPSVRSGPVFGYYSGFESQETPVGKPMRVTCMADGAVGIATLAFVVPAPAL</sequence>
<evidence type="ECO:0008006" key="3">
    <source>
        <dbReference type="Google" id="ProtNLM"/>
    </source>
</evidence>
<gene>
    <name evidence="1" type="ORF">IU470_02845</name>
</gene>
<dbReference type="Proteomes" id="UP000807309">
    <property type="component" value="Unassembled WGS sequence"/>
</dbReference>
<reference evidence="1 2" key="1">
    <citation type="submission" date="2020-10" db="EMBL/GenBank/DDBJ databases">
        <title>Identification of Nocardia species via Next-generation sequencing and recognition of intraspecies genetic diversity.</title>
        <authorList>
            <person name="Li P."/>
            <person name="Li P."/>
            <person name="Lu B."/>
        </authorList>
    </citation>
    <scope>NUCLEOTIDE SEQUENCE [LARGE SCALE GENOMIC DNA]</scope>
    <source>
        <strain evidence="1 2">N-11</strain>
    </source>
</reference>
<name>A0ABS0C105_9NOCA</name>